<feature type="compositionally biased region" description="Basic and acidic residues" evidence="1">
    <location>
        <begin position="92"/>
        <end position="103"/>
    </location>
</feature>
<reference evidence="2" key="1">
    <citation type="submission" date="2021-05" db="EMBL/GenBank/DDBJ databases">
        <title>The genome of the haptophyte Pavlova lutheri (Diacronema luteri, Pavlovales) - a model for lipid biosynthesis in eukaryotic algae.</title>
        <authorList>
            <person name="Hulatt C.J."/>
            <person name="Posewitz M.C."/>
        </authorList>
    </citation>
    <scope>NUCLEOTIDE SEQUENCE</scope>
    <source>
        <strain evidence="2">NIVA-4/92</strain>
    </source>
</reference>
<keyword evidence="3" id="KW-1185">Reference proteome</keyword>
<dbReference type="AlphaFoldDB" id="A0A8J6CBF5"/>
<feature type="compositionally biased region" description="Low complexity" evidence="1">
    <location>
        <begin position="104"/>
        <end position="128"/>
    </location>
</feature>
<comment type="caution">
    <text evidence="2">The sequence shown here is derived from an EMBL/GenBank/DDBJ whole genome shotgun (WGS) entry which is preliminary data.</text>
</comment>
<name>A0A8J6CBF5_DIALT</name>
<proteinExistence type="predicted"/>
<feature type="compositionally biased region" description="Basic and acidic residues" evidence="1">
    <location>
        <begin position="137"/>
        <end position="147"/>
    </location>
</feature>
<protein>
    <submittedName>
        <fullName evidence="2">Uncharacterized protein</fullName>
    </submittedName>
</protein>
<feature type="compositionally biased region" description="Basic residues" evidence="1">
    <location>
        <begin position="148"/>
        <end position="165"/>
    </location>
</feature>
<evidence type="ECO:0000256" key="1">
    <source>
        <dbReference type="SAM" id="MobiDB-lite"/>
    </source>
</evidence>
<gene>
    <name evidence="2" type="ORF">KFE25_013750</name>
</gene>
<dbReference type="Proteomes" id="UP000751190">
    <property type="component" value="Unassembled WGS sequence"/>
</dbReference>
<dbReference type="EMBL" id="JAGTXO010000004">
    <property type="protein sequence ID" value="KAG8468667.1"/>
    <property type="molecule type" value="Genomic_DNA"/>
</dbReference>
<organism evidence="2 3">
    <name type="scientific">Diacronema lutheri</name>
    <name type="common">Unicellular marine alga</name>
    <name type="synonym">Monochrysis lutheri</name>
    <dbReference type="NCBI Taxonomy" id="2081491"/>
    <lineage>
        <taxon>Eukaryota</taxon>
        <taxon>Haptista</taxon>
        <taxon>Haptophyta</taxon>
        <taxon>Pavlovophyceae</taxon>
        <taxon>Pavlovales</taxon>
        <taxon>Pavlovaceae</taxon>
        <taxon>Diacronema</taxon>
    </lineage>
</organism>
<evidence type="ECO:0000313" key="3">
    <source>
        <dbReference type="Proteomes" id="UP000751190"/>
    </source>
</evidence>
<feature type="region of interest" description="Disordered" evidence="1">
    <location>
        <begin position="92"/>
        <end position="202"/>
    </location>
</feature>
<accession>A0A8J6CBF5</accession>
<evidence type="ECO:0000313" key="2">
    <source>
        <dbReference type="EMBL" id="KAG8468667.1"/>
    </source>
</evidence>
<sequence>MAEAAGRKRRYVGLFGAARAVEREPARAAPMPAIDHRAIRNVIAHVQAHNRIVECDLMWDAHRTSHRTAAWLGDGARSGADDDASSGVLAHAPDERARHEAARRVAAAQRALGPPWSSGAEARAGARAIGTDARGTGGHERPPAAEKRRSHGSKRKSAHRSRRRSAASDGSSDESSARQRRARRNARATGTGDESGCGLRSA</sequence>